<gene>
    <name evidence="5" type="ordered locus">bpr_I2102</name>
</gene>
<evidence type="ECO:0000313" key="5">
    <source>
        <dbReference type="EMBL" id="ADL34835.1"/>
    </source>
</evidence>
<dbReference type="GO" id="GO:0003677">
    <property type="term" value="F:DNA binding"/>
    <property type="evidence" value="ECO:0007669"/>
    <property type="project" value="UniProtKB-KW"/>
</dbReference>
<dbReference type="PROSITE" id="PS00894">
    <property type="entry name" value="HTH_DEOR_1"/>
    <property type="match status" value="1"/>
</dbReference>
<dbReference type="SMART" id="SM00420">
    <property type="entry name" value="HTH_DEOR"/>
    <property type="match status" value="1"/>
</dbReference>
<dbReference type="InterPro" id="IPR018356">
    <property type="entry name" value="Tscrpt_reg_HTH_DeoR_CS"/>
</dbReference>
<evidence type="ECO:0000256" key="3">
    <source>
        <dbReference type="ARBA" id="ARBA00023163"/>
    </source>
</evidence>
<dbReference type="GO" id="GO:0003700">
    <property type="term" value="F:DNA-binding transcription factor activity"/>
    <property type="evidence" value="ECO:0007669"/>
    <property type="project" value="InterPro"/>
</dbReference>
<reference evidence="5 6" key="1">
    <citation type="journal article" date="2010" name="PLoS ONE">
        <title>The glycobiome of the rumen bacterium Butyrivibrio proteoclasticus B316(T) highlights adaptation to a polysaccharide-rich environment.</title>
        <authorList>
            <person name="Kelly W.J."/>
            <person name="Leahy S.C."/>
            <person name="Altermann E."/>
            <person name="Yeoman C.J."/>
            <person name="Dunne J.C."/>
            <person name="Kong Z."/>
            <person name="Pacheco D.M."/>
            <person name="Li D."/>
            <person name="Noel S.J."/>
            <person name="Moon C.D."/>
            <person name="Cookson A.L."/>
            <person name="Attwood G.T."/>
        </authorList>
    </citation>
    <scope>NUCLEOTIDE SEQUENCE [LARGE SCALE GENOMIC DNA]</scope>
    <source>
        <strain evidence="6">ATCC 51982 / DSM 14932 / B316</strain>
    </source>
</reference>
<dbReference type="InterPro" id="IPR036388">
    <property type="entry name" value="WH-like_DNA-bd_sf"/>
</dbReference>
<dbReference type="InterPro" id="IPR014036">
    <property type="entry name" value="DeoR-like_C"/>
</dbReference>
<dbReference type="InterPro" id="IPR001034">
    <property type="entry name" value="DeoR_HTH"/>
</dbReference>
<evidence type="ECO:0000313" key="6">
    <source>
        <dbReference type="Proteomes" id="UP000001299"/>
    </source>
</evidence>
<keyword evidence="3" id="KW-0804">Transcription</keyword>
<dbReference type="PANTHER" id="PTHR30363:SF56">
    <property type="entry name" value="TRANSCRIPTIONAL REGULATOR, DEOR FAMILY"/>
    <property type="match status" value="1"/>
</dbReference>
<dbReference type="InterPro" id="IPR050313">
    <property type="entry name" value="Carb_Metab_HTH_regulators"/>
</dbReference>
<dbReference type="HOGENOM" id="CLU_060699_1_3_9"/>
<dbReference type="STRING" id="515622.bpr_I2102"/>
<dbReference type="AlphaFoldDB" id="E0RVI6"/>
<evidence type="ECO:0000256" key="1">
    <source>
        <dbReference type="ARBA" id="ARBA00023015"/>
    </source>
</evidence>
<keyword evidence="1" id="KW-0805">Transcription regulation</keyword>
<dbReference type="Pfam" id="PF00455">
    <property type="entry name" value="DeoRC"/>
    <property type="match status" value="1"/>
</dbReference>
<keyword evidence="6" id="KW-1185">Reference proteome</keyword>
<evidence type="ECO:0000256" key="2">
    <source>
        <dbReference type="ARBA" id="ARBA00023125"/>
    </source>
</evidence>
<accession>E0RVI6</accession>
<dbReference type="Gene3D" id="3.40.50.1360">
    <property type="match status" value="1"/>
</dbReference>
<dbReference type="PRINTS" id="PR00037">
    <property type="entry name" value="HTHLACR"/>
</dbReference>
<proteinExistence type="predicted"/>
<dbReference type="SUPFAM" id="SSF100950">
    <property type="entry name" value="NagB/RpiA/CoA transferase-like"/>
    <property type="match status" value="1"/>
</dbReference>
<dbReference type="InterPro" id="IPR037171">
    <property type="entry name" value="NagB/RpiA_transferase-like"/>
</dbReference>
<dbReference type="InterPro" id="IPR036390">
    <property type="entry name" value="WH_DNA-bd_sf"/>
</dbReference>
<dbReference type="SUPFAM" id="SSF46785">
    <property type="entry name" value="Winged helix' DNA-binding domain"/>
    <property type="match status" value="1"/>
</dbReference>
<dbReference type="RefSeq" id="WP_013281489.1">
    <property type="nucleotide sequence ID" value="NC_014387.1"/>
</dbReference>
<organism evidence="5 6">
    <name type="scientific">Butyrivibrio proteoclasticus (strain ATCC 51982 / DSM 14932 / B316)</name>
    <name type="common">Clostridium proteoclasticum</name>
    <dbReference type="NCBI Taxonomy" id="515622"/>
    <lineage>
        <taxon>Bacteria</taxon>
        <taxon>Bacillati</taxon>
        <taxon>Bacillota</taxon>
        <taxon>Clostridia</taxon>
        <taxon>Lachnospirales</taxon>
        <taxon>Lachnospiraceae</taxon>
        <taxon>Butyrivibrio</taxon>
    </lineage>
</organism>
<keyword evidence="2" id="KW-0238">DNA-binding</keyword>
<dbReference type="Pfam" id="PF08220">
    <property type="entry name" value="HTH_DeoR"/>
    <property type="match status" value="1"/>
</dbReference>
<dbReference type="Gene3D" id="1.10.10.10">
    <property type="entry name" value="Winged helix-like DNA-binding domain superfamily/Winged helix DNA-binding domain"/>
    <property type="match status" value="1"/>
</dbReference>
<dbReference type="PROSITE" id="PS51000">
    <property type="entry name" value="HTH_DEOR_2"/>
    <property type="match status" value="1"/>
</dbReference>
<dbReference type="eggNOG" id="COG1349">
    <property type="taxonomic scope" value="Bacteria"/>
</dbReference>
<protein>
    <submittedName>
        <fullName evidence="5">Transcriptional regulator DeoR family</fullName>
    </submittedName>
</protein>
<dbReference type="EMBL" id="CP001810">
    <property type="protein sequence ID" value="ADL34835.1"/>
    <property type="molecule type" value="Genomic_DNA"/>
</dbReference>
<name>E0RVI6_BUTPB</name>
<dbReference type="KEGG" id="bpb:bpr_I2102"/>
<feature type="domain" description="HTH deoR-type" evidence="4">
    <location>
        <begin position="3"/>
        <end position="58"/>
    </location>
</feature>
<sequence>MLTKERQDLIVSYINEKNAVTVAELMEEFGASAATIRRDLTSLHDEKRIIKVFGGATSISDTDVNTFEPSVSAKSSLNIEEKEAISKYAASLIHDDDFVYIDSGTTTLEMIKYITNTKAKYITNGIVHAKKLLEKGLNTMIIGGRCKPTTEAIIGPDCIEGISKYHFTKAFMGTNGISLHAGYTTPDVDEALVKQEAVKHAYVSYILADHTKFGKVSSVTFAEIPNCCIITDSDVSKNYSSKTIIKNVNEEKK</sequence>
<dbReference type="Proteomes" id="UP000001299">
    <property type="component" value="Chromosome 1"/>
</dbReference>
<dbReference type="SMART" id="SM01134">
    <property type="entry name" value="DeoRC"/>
    <property type="match status" value="1"/>
</dbReference>
<dbReference type="PANTHER" id="PTHR30363">
    <property type="entry name" value="HTH-TYPE TRANSCRIPTIONAL REGULATOR SRLR-RELATED"/>
    <property type="match status" value="1"/>
</dbReference>
<evidence type="ECO:0000259" key="4">
    <source>
        <dbReference type="PROSITE" id="PS51000"/>
    </source>
</evidence>